<evidence type="ECO:0000256" key="4">
    <source>
        <dbReference type="ARBA" id="ARBA00023186"/>
    </source>
</evidence>
<keyword evidence="4" id="KW-0143">Chaperone</keyword>
<dbReference type="EMBL" id="JBHUKR010000004">
    <property type="protein sequence ID" value="MFD2415392.1"/>
    <property type="molecule type" value="Genomic_DNA"/>
</dbReference>
<dbReference type="Pfam" id="PF14011">
    <property type="entry name" value="ESX-1_EspG"/>
    <property type="match status" value="1"/>
</dbReference>
<keyword evidence="3" id="KW-0963">Cytoplasm</keyword>
<evidence type="ECO:0000256" key="2">
    <source>
        <dbReference type="ARBA" id="ARBA00006411"/>
    </source>
</evidence>
<evidence type="ECO:0000256" key="3">
    <source>
        <dbReference type="ARBA" id="ARBA00022490"/>
    </source>
</evidence>
<dbReference type="InterPro" id="IPR025734">
    <property type="entry name" value="EspG"/>
</dbReference>
<gene>
    <name evidence="5" type="ORF">ACFSXZ_03520</name>
</gene>
<comment type="subcellular location">
    <subcellularLocation>
        <location evidence="1">Cytoplasm</location>
    </subcellularLocation>
</comment>
<dbReference type="RefSeq" id="WP_378261144.1">
    <property type="nucleotide sequence ID" value="NZ_JBHUKR010000004.1"/>
</dbReference>
<evidence type="ECO:0000313" key="5">
    <source>
        <dbReference type="EMBL" id="MFD2415392.1"/>
    </source>
</evidence>
<organism evidence="5 6">
    <name type="scientific">Amycolatopsis pigmentata</name>
    <dbReference type="NCBI Taxonomy" id="450801"/>
    <lineage>
        <taxon>Bacteria</taxon>
        <taxon>Bacillati</taxon>
        <taxon>Actinomycetota</taxon>
        <taxon>Actinomycetes</taxon>
        <taxon>Pseudonocardiales</taxon>
        <taxon>Pseudonocardiaceae</taxon>
        <taxon>Amycolatopsis</taxon>
    </lineage>
</organism>
<sequence length="252" mass="27633">MTVIDRPLRLPRLAFLTAWELQGLGTPHPIVGVNDLYLTDEFRADILRRTLARLTDLDLATPNGLKPALQHTLTTIASATRELYAWSSFRNGDTGAILLASRGDHAVRLITDGTAIHLDPIDPNQLTQHFVETLPDVPGARVRPITITNTDYNGDRDRGDPLAEPNVAEQQAAYLRELMRTERDAVHQMYAAVRDSQDVRHRSVPISAIDLSHRGRVVTFLSDGDGGPDAINLVSGTPTKLISVLKATLSGL</sequence>
<name>A0ABW5FM72_9PSEU</name>
<proteinExistence type="inferred from homology"/>
<comment type="similarity">
    <text evidence="2">Belongs to the EspG family.</text>
</comment>
<comment type="caution">
    <text evidence="5">The sequence shown here is derived from an EMBL/GenBank/DDBJ whole genome shotgun (WGS) entry which is preliminary data.</text>
</comment>
<evidence type="ECO:0000256" key="1">
    <source>
        <dbReference type="ARBA" id="ARBA00004496"/>
    </source>
</evidence>
<accession>A0ABW5FM72</accession>
<keyword evidence="6" id="KW-1185">Reference proteome</keyword>
<dbReference type="Proteomes" id="UP001597417">
    <property type="component" value="Unassembled WGS sequence"/>
</dbReference>
<reference evidence="6" key="1">
    <citation type="journal article" date="2019" name="Int. J. Syst. Evol. Microbiol.">
        <title>The Global Catalogue of Microorganisms (GCM) 10K type strain sequencing project: providing services to taxonomists for standard genome sequencing and annotation.</title>
        <authorList>
            <consortium name="The Broad Institute Genomics Platform"/>
            <consortium name="The Broad Institute Genome Sequencing Center for Infectious Disease"/>
            <person name="Wu L."/>
            <person name="Ma J."/>
        </authorList>
    </citation>
    <scope>NUCLEOTIDE SEQUENCE [LARGE SCALE GENOMIC DNA]</scope>
    <source>
        <strain evidence="6">CGMCC 4.7645</strain>
    </source>
</reference>
<protein>
    <submittedName>
        <fullName evidence="5">ESX secretion-associated protein EspG</fullName>
    </submittedName>
</protein>
<evidence type="ECO:0000313" key="6">
    <source>
        <dbReference type="Proteomes" id="UP001597417"/>
    </source>
</evidence>